<keyword evidence="2" id="KW-1185">Reference proteome</keyword>
<organism evidence="1 2">
    <name type="scientific">Meloidogyne enterolobii</name>
    <name type="common">Root-knot nematode worm</name>
    <name type="synonym">Meloidogyne mayaguensis</name>
    <dbReference type="NCBI Taxonomy" id="390850"/>
    <lineage>
        <taxon>Eukaryota</taxon>
        <taxon>Metazoa</taxon>
        <taxon>Ecdysozoa</taxon>
        <taxon>Nematoda</taxon>
        <taxon>Chromadorea</taxon>
        <taxon>Rhabditida</taxon>
        <taxon>Tylenchina</taxon>
        <taxon>Tylenchomorpha</taxon>
        <taxon>Tylenchoidea</taxon>
        <taxon>Meloidogynidae</taxon>
        <taxon>Meloidogyninae</taxon>
        <taxon>Meloidogyne</taxon>
    </lineage>
</organism>
<dbReference type="Proteomes" id="UP001497535">
    <property type="component" value="Unassembled WGS sequence"/>
</dbReference>
<dbReference type="EMBL" id="CAVMJV010000158">
    <property type="protein sequence ID" value="CAK5116614.1"/>
    <property type="molecule type" value="Genomic_DNA"/>
</dbReference>
<accession>A0ACB1B0K7</accession>
<gene>
    <name evidence="1" type="ORF">MENTE1834_LOCUS45851</name>
</gene>
<evidence type="ECO:0000313" key="2">
    <source>
        <dbReference type="Proteomes" id="UP001497535"/>
    </source>
</evidence>
<proteinExistence type="predicted"/>
<reference evidence="1" key="1">
    <citation type="submission" date="2023-11" db="EMBL/GenBank/DDBJ databases">
        <authorList>
            <person name="Poullet M."/>
        </authorList>
    </citation>
    <scope>NUCLEOTIDE SEQUENCE</scope>
    <source>
        <strain evidence="1">E1834</strain>
    </source>
</reference>
<comment type="caution">
    <text evidence="1">The sequence shown here is derived from an EMBL/GenBank/DDBJ whole genome shotgun (WGS) entry which is preliminary data.</text>
</comment>
<protein>
    <submittedName>
        <fullName evidence="1">Uncharacterized protein</fullName>
    </submittedName>
</protein>
<evidence type="ECO:0000313" key="1">
    <source>
        <dbReference type="EMBL" id="CAK5116614.1"/>
    </source>
</evidence>
<sequence>MNEAALESKEELENSENFTKDAAEPETSKSSKNAIDNLEESEENNHQNYEDDDDDDFGDFEEAPQTAFNRVNIPEKEDESDCQNTFKDENCSTSQQQAPTTSTTKPTFLTIKDIIEQPELMETLKIIPQTPKVGNNNLILIKSTTSSNSIFDDLCKQMDNIEQINLEEEKEGEIEEEKGGEEEEEEAKEDEEKKLRRHSSIVYRSLNFWSQICFIEEAKALKFKFADSFTFKRMVETLRFNNNSSCDEV</sequence>
<name>A0ACB1B0K7_MELEN</name>